<reference evidence="3 4" key="1">
    <citation type="submission" date="2019-03" db="EMBL/GenBank/DDBJ databases">
        <authorList>
            <person name="Kim M.K.M."/>
        </authorList>
    </citation>
    <scope>NUCLEOTIDE SEQUENCE [LARGE SCALE GENOMIC DNA]</scope>
    <source>
        <strain evidence="3 4">17J68-15</strain>
    </source>
</reference>
<evidence type="ECO:0000313" key="3">
    <source>
        <dbReference type="EMBL" id="TCZ71368.1"/>
    </source>
</evidence>
<evidence type="ECO:0000313" key="4">
    <source>
        <dbReference type="Proteomes" id="UP000295164"/>
    </source>
</evidence>
<evidence type="ECO:0000256" key="2">
    <source>
        <dbReference type="HAMAP-Rule" id="MF_00048"/>
    </source>
</evidence>
<accession>A0A4R4E410</accession>
<dbReference type="SUPFAM" id="SSF52980">
    <property type="entry name" value="Restriction endonuclease-like"/>
    <property type="match status" value="1"/>
</dbReference>
<dbReference type="PANTHER" id="PTHR34039:SF1">
    <property type="entry name" value="UPF0102 PROTEIN YRAN"/>
    <property type="match status" value="1"/>
</dbReference>
<keyword evidence="4" id="KW-1185">Reference proteome</keyword>
<name>A0A4R4E410_9BACT</name>
<dbReference type="Pfam" id="PF02021">
    <property type="entry name" value="UPF0102"/>
    <property type="match status" value="1"/>
</dbReference>
<sequence>MALHNERGKNAEVLAASWLERSGYRILDTNWRYGHLEIDVIALKDGIPHFVEVKYKSGGRFGPPELKVNKQKFRNISNAASAWLRRNHHFRDMRIDILAITELPGKEPEYFFIRNVFL</sequence>
<dbReference type="InterPro" id="IPR011856">
    <property type="entry name" value="tRNA_endonuc-like_dom_sf"/>
</dbReference>
<dbReference type="PANTHER" id="PTHR34039">
    <property type="entry name" value="UPF0102 PROTEIN YRAN"/>
    <property type="match status" value="1"/>
</dbReference>
<dbReference type="HAMAP" id="MF_00048">
    <property type="entry name" value="UPF0102"/>
    <property type="match status" value="1"/>
</dbReference>
<evidence type="ECO:0000256" key="1">
    <source>
        <dbReference type="ARBA" id="ARBA00006738"/>
    </source>
</evidence>
<proteinExistence type="inferred from homology"/>
<dbReference type="EMBL" id="SKFH01000013">
    <property type="protein sequence ID" value="TCZ71368.1"/>
    <property type="molecule type" value="Genomic_DNA"/>
</dbReference>
<gene>
    <name evidence="3" type="ORF">E0486_09810</name>
</gene>
<protein>
    <recommendedName>
        <fullName evidence="2">UPF0102 protein E0486_09810</fullName>
    </recommendedName>
</protein>
<dbReference type="RefSeq" id="WP_131851991.1">
    <property type="nucleotide sequence ID" value="NZ_SKFH01000013.1"/>
</dbReference>
<dbReference type="GO" id="GO:0003676">
    <property type="term" value="F:nucleic acid binding"/>
    <property type="evidence" value="ECO:0007669"/>
    <property type="project" value="InterPro"/>
</dbReference>
<organism evidence="3 4">
    <name type="scientific">Flaviaesturariibacter aridisoli</name>
    <dbReference type="NCBI Taxonomy" id="2545761"/>
    <lineage>
        <taxon>Bacteria</taxon>
        <taxon>Pseudomonadati</taxon>
        <taxon>Bacteroidota</taxon>
        <taxon>Chitinophagia</taxon>
        <taxon>Chitinophagales</taxon>
        <taxon>Chitinophagaceae</taxon>
        <taxon>Flaviaestuariibacter</taxon>
    </lineage>
</organism>
<dbReference type="AlphaFoldDB" id="A0A4R4E410"/>
<comment type="similarity">
    <text evidence="1 2">Belongs to the UPF0102 family.</text>
</comment>
<dbReference type="Proteomes" id="UP000295164">
    <property type="component" value="Unassembled WGS sequence"/>
</dbReference>
<dbReference type="OrthoDB" id="9802516at2"/>
<dbReference type="InterPro" id="IPR003509">
    <property type="entry name" value="UPF0102_YraN-like"/>
</dbReference>
<comment type="caution">
    <text evidence="3">The sequence shown here is derived from an EMBL/GenBank/DDBJ whole genome shotgun (WGS) entry which is preliminary data.</text>
</comment>
<dbReference type="Gene3D" id="3.40.1350.10">
    <property type="match status" value="1"/>
</dbReference>
<dbReference type="InterPro" id="IPR011335">
    <property type="entry name" value="Restrct_endonuc-II-like"/>
</dbReference>